<dbReference type="RefSeq" id="WP_348518927.1">
    <property type="nucleotide sequence ID" value="NZ_CP155620.1"/>
</dbReference>
<gene>
    <name evidence="3" type="ORF">AAH949_02900</name>
</gene>
<dbReference type="EMBL" id="CP155620">
    <property type="protein sequence ID" value="XBJ29797.1"/>
    <property type="molecule type" value="Genomic_DNA"/>
</dbReference>
<organism evidence="3">
    <name type="scientific">Campylobacter sp. CCS1377</name>
    <dbReference type="NCBI Taxonomy" id="3158229"/>
    <lineage>
        <taxon>Bacteria</taxon>
        <taxon>Pseudomonadati</taxon>
        <taxon>Campylobacterota</taxon>
        <taxon>Epsilonproteobacteria</taxon>
        <taxon>Campylobacterales</taxon>
        <taxon>Campylobacteraceae</taxon>
        <taxon>Campylobacter</taxon>
    </lineage>
</organism>
<dbReference type="Pfam" id="PF02636">
    <property type="entry name" value="Methyltransf_28"/>
    <property type="match status" value="1"/>
</dbReference>
<dbReference type="SUPFAM" id="SSF53335">
    <property type="entry name" value="S-adenosyl-L-methionine-dependent methyltransferases"/>
    <property type="match status" value="1"/>
</dbReference>
<reference evidence="3" key="1">
    <citation type="submission" date="2024-05" db="EMBL/GenBank/DDBJ databases">
        <title>Campylobacter coli isolated from environmental waters in Slovenia.</title>
        <authorList>
            <person name="Zautner A.E."/>
            <person name="Bunk B."/>
            <person name="Riedel T."/>
            <person name="Sproeer C."/>
        </authorList>
    </citation>
    <scope>NUCLEOTIDE SEQUENCE</scope>
    <source>
        <strain evidence="3">CCS1377</strain>
    </source>
</reference>
<dbReference type="Gene3D" id="3.40.50.12710">
    <property type="match status" value="1"/>
</dbReference>
<keyword evidence="2 3" id="KW-0808">Transferase</keyword>
<evidence type="ECO:0000256" key="2">
    <source>
        <dbReference type="ARBA" id="ARBA00022679"/>
    </source>
</evidence>
<dbReference type="InterPro" id="IPR003788">
    <property type="entry name" value="NDUFAF7"/>
</dbReference>
<name>A0AAU7E9A0_9BACT</name>
<dbReference type="PANTHER" id="PTHR12049:SF7">
    <property type="entry name" value="PROTEIN ARGININE METHYLTRANSFERASE NDUFAF7, MITOCHONDRIAL"/>
    <property type="match status" value="1"/>
</dbReference>
<dbReference type="GO" id="GO:0035243">
    <property type="term" value="F:protein-arginine omega-N symmetric methyltransferase activity"/>
    <property type="evidence" value="ECO:0007669"/>
    <property type="project" value="TreeGrafter"/>
</dbReference>
<dbReference type="PANTHER" id="PTHR12049">
    <property type="entry name" value="PROTEIN ARGININE METHYLTRANSFERASE NDUFAF7, MITOCHONDRIAL"/>
    <property type="match status" value="1"/>
</dbReference>
<dbReference type="GO" id="GO:0032259">
    <property type="term" value="P:methylation"/>
    <property type="evidence" value="ECO:0007669"/>
    <property type="project" value="UniProtKB-KW"/>
</dbReference>
<evidence type="ECO:0000256" key="1">
    <source>
        <dbReference type="ARBA" id="ARBA00022603"/>
    </source>
</evidence>
<proteinExistence type="predicted"/>
<protein>
    <submittedName>
        <fullName evidence="3">SAM-dependent methyltransferase</fullName>
        <ecNumber evidence="3">2.1.1.-</ecNumber>
    </submittedName>
</protein>
<dbReference type="EC" id="2.1.1.-" evidence="3"/>
<dbReference type="AlphaFoldDB" id="A0AAU7E9A0"/>
<keyword evidence="1 3" id="KW-0489">Methyltransferase</keyword>
<evidence type="ECO:0000313" key="3">
    <source>
        <dbReference type="EMBL" id="XBJ29797.1"/>
    </source>
</evidence>
<accession>A0AAU7E9A0</accession>
<dbReference type="InterPro" id="IPR038375">
    <property type="entry name" value="NDUFAF7_sf"/>
</dbReference>
<dbReference type="InterPro" id="IPR029063">
    <property type="entry name" value="SAM-dependent_MTases_sf"/>
</dbReference>
<sequence length="320" mass="37782">MLKFSEFFNQWLHQNYYKNAVLVGKKGDFYTTVSVGSLFGALLAKHFLNLIDKNSIHLPISIIEIGANEGLLMKDFISALLILRPCIFKHIELFILEPHEKLQILQKNTLKDIEFKHIKTLQKNQFNNAFFFCNELFDSFNCELIDGNKMAFVDENFHLHFANADKKLIEKCEKIGLAKGEFSPFLEDFLNTIKQSTEKFVFCTFDYGVKAANSFSLRIYQNHQIYSPFEENLKNFFGKSDMTYDVNFSHLFYILKELNLELLEFKKQNLAFIEFGLEELLNQIQKENPQNYAYFLQQSKHLMFGFNDKFHFIEFKHCNY</sequence>